<dbReference type="GO" id="GO:0009279">
    <property type="term" value="C:cell outer membrane"/>
    <property type="evidence" value="ECO:0007669"/>
    <property type="project" value="UniProtKB-SubCell"/>
</dbReference>
<evidence type="ECO:0000256" key="2">
    <source>
        <dbReference type="ARBA" id="ARBA00007613"/>
    </source>
</evidence>
<evidence type="ECO:0000256" key="6">
    <source>
        <dbReference type="ARBA" id="ARBA00023136"/>
    </source>
</evidence>
<feature type="coiled-coil region" evidence="8">
    <location>
        <begin position="352"/>
        <end position="386"/>
    </location>
</feature>
<dbReference type="GO" id="GO:0015288">
    <property type="term" value="F:porin activity"/>
    <property type="evidence" value="ECO:0007669"/>
    <property type="project" value="TreeGrafter"/>
</dbReference>
<evidence type="ECO:0000256" key="8">
    <source>
        <dbReference type="SAM" id="Coils"/>
    </source>
</evidence>
<dbReference type="SUPFAM" id="SSF56954">
    <property type="entry name" value="Outer membrane efflux proteins (OEP)"/>
    <property type="match status" value="1"/>
</dbReference>
<keyword evidence="7" id="KW-0998">Cell outer membrane</keyword>
<keyword evidence="3" id="KW-0813">Transport</keyword>
<keyword evidence="4" id="KW-1134">Transmembrane beta strand</keyword>
<proteinExistence type="inferred from homology"/>
<reference evidence="9" key="1">
    <citation type="journal article" date="2020" name="mSystems">
        <title>Genome- and Community-Level Interaction Insights into Carbon Utilization and Element Cycling Functions of Hydrothermarchaeota in Hydrothermal Sediment.</title>
        <authorList>
            <person name="Zhou Z."/>
            <person name="Liu Y."/>
            <person name="Xu W."/>
            <person name="Pan J."/>
            <person name="Luo Z.H."/>
            <person name="Li M."/>
        </authorList>
    </citation>
    <scope>NUCLEOTIDE SEQUENCE [LARGE SCALE GENOMIC DNA]</scope>
    <source>
        <strain evidence="9">HyVt-483</strain>
    </source>
</reference>
<dbReference type="GO" id="GO:1990281">
    <property type="term" value="C:efflux pump complex"/>
    <property type="evidence" value="ECO:0007669"/>
    <property type="project" value="TreeGrafter"/>
</dbReference>
<dbReference type="GO" id="GO:0015562">
    <property type="term" value="F:efflux transmembrane transporter activity"/>
    <property type="evidence" value="ECO:0007669"/>
    <property type="project" value="InterPro"/>
</dbReference>
<comment type="similarity">
    <text evidence="2">Belongs to the outer membrane factor (OMF) (TC 1.B.17) family.</text>
</comment>
<keyword evidence="5" id="KW-0812">Transmembrane</keyword>
<accession>A0A7C3CTR0</accession>
<evidence type="ECO:0000256" key="3">
    <source>
        <dbReference type="ARBA" id="ARBA00022448"/>
    </source>
</evidence>
<comment type="subcellular location">
    <subcellularLocation>
        <location evidence="1">Cell outer membrane</location>
    </subcellularLocation>
</comment>
<keyword evidence="8" id="KW-0175">Coiled coil</keyword>
<keyword evidence="6" id="KW-0472">Membrane</keyword>
<feature type="coiled-coil region" evidence="8">
    <location>
        <begin position="166"/>
        <end position="228"/>
    </location>
</feature>
<dbReference type="Proteomes" id="UP000886043">
    <property type="component" value="Unassembled WGS sequence"/>
</dbReference>
<dbReference type="PANTHER" id="PTHR30026:SF20">
    <property type="entry name" value="OUTER MEMBRANE PROTEIN TOLC"/>
    <property type="match status" value="1"/>
</dbReference>
<dbReference type="AlphaFoldDB" id="A0A7C3CTR0"/>
<evidence type="ECO:0000256" key="7">
    <source>
        <dbReference type="ARBA" id="ARBA00023237"/>
    </source>
</evidence>
<organism evidence="9">
    <name type="scientific">Thermosulfurimonas dismutans</name>
    <dbReference type="NCBI Taxonomy" id="999894"/>
    <lineage>
        <taxon>Bacteria</taxon>
        <taxon>Pseudomonadati</taxon>
        <taxon>Thermodesulfobacteriota</taxon>
        <taxon>Thermodesulfobacteria</taxon>
        <taxon>Thermodesulfobacteriales</taxon>
        <taxon>Thermodesulfobacteriaceae</taxon>
        <taxon>Thermosulfurimonas</taxon>
    </lineage>
</organism>
<comment type="caution">
    <text evidence="9">The sequence shown here is derived from an EMBL/GenBank/DDBJ whole genome shotgun (WGS) entry which is preliminary data.</text>
</comment>
<gene>
    <name evidence="9" type="ORF">ENJ40_10060</name>
</gene>
<evidence type="ECO:0000256" key="1">
    <source>
        <dbReference type="ARBA" id="ARBA00004442"/>
    </source>
</evidence>
<dbReference type="PANTHER" id="PTHR30026">
    <property type="entry name" value="OUTER MEMBRANE PROTEIN TOLC"/>
    <property type="match status" value="1"/>
</dbReference>
<dbReference type="Gene3D" id="1.20.1600.10">
    <property type="entry name" value="Outer membrane efflux proteins (OEP)"/>
    <property type="match status" value="1"/>
</dbReference>
<evidence type="ECO:0000313" key="9">
    <source>
        <dbReference type="EMBL" id="HFC98774.1"/>
    </source>
</evidence>
<sequence length="467" mass="52111">MWPGISEGGFTVKLFRKPALLFLILLLALAGVRIAPALTLEEALREALAKNPEILARGHEVRAAGSAVRAERGKLLPQINFMAQASRLSDPQPVVSIKGPGKFPAFSRDIYLSEVDLVLPLYAGGRLRKRVRIAEIERALRESLKDQTALDLLANVKDTFYLGLYLRELVSAREKTLSALRREEKEAELRLKVGRIPPLDLLRIRTQVRAEEAALAAAREGLRRAKEALSVLLGRPPESDFELEGSILRVQKPKEVSPDLALSCRPDILAQREAVRKAEELAALAFREHFPELDLYSSYGRKAGSGFNHSEEVWEAGVRLRLNLFSGGTISARVAEARSRALAERERLRLLELSARREIADALSLIAQAEEEVAHLEAARATAREAFRVESVRYRTGAGTVTDMLLAQAAWARAEADYLGARYRLAKAYVAYERATTLLARGWLKLRCWNIINSESKNLEEEKWPGK</sequence>
<evidence type="ECO:0000256" key="4">
    <source>
        <dbReference type="ARBA" id="ARBA00022452"/>
    </source>
</evidence>
<dbReference type="EMBL" id="DRMH01000139">
    <property type="protein sequence ID" value="HFC98774.1"/>
    <property type="molecule type" value="Genomic_DNA"/>
</dbReference>
<dbReference type="InterPro" id="IPR051906">
    <property type="entry name" value="TolC-like"/>
</dbReference>
<dbReference type="InterPro" id="IPR003423">
    <property type="entry name" value="OMP_efflux"/>
</dbReference>
<name>A0A7C3CTR0_9BACT</name>
<protein>
    <submittedName>
        <fullName evidence="9">TolC family protein</fullName>
    </submittedName>
</protein>
<evidence type="ECO:0000256" key="5">
    <source>
        <dbReference type="ARBA" id="ARBA00022692"/>
    </source>
</evidence>
<dbReference type="Pfam" id="PF02321">
    <property type="entry name" value="OEP"/>
    <property type="match status" value="2"/>
</dbReference>